<feature type="transmembrane region" description="Helical" evidence="10">
    <location>
        <begin position="13"/>
        <end position="34"/>
    </location>
</feature>
<dbReference type="InterPro" id="IPR044851">
    <property type="entry name" value="Wax_synthase"/>
</dbReference>
<feature type="domain" description="Wax synthase" evidence="11">
    <location>
        <begin position="196"/>
        <end position="279"/>
    </location>
</feature>
<proteinExistence type="inferred from homology"/>
<comment type="caution">
    <text evidence="12">The sequence shown here is derived from an EMBL/GenBank/DDBJ whole genome shotgun (WGS) entry which is preliminary data.</text>
</comment>
<feature type="transmembrane region" description="Helical" evidence="10">
    <location>
        <begin position="244"/>
        <end position="265"/>
    </location>
</feature>
<evidence type="ECO:0000256" key="8">
    <source>
        <dbReference type="ARBA" id="ARBA00023136"/>
    </source>
</evidence>
<comment type="pathway">
    <text evidence="2">Secondary metabolite biosynthesis.</text>
</comment>
<keyword evidence="7" id="KW-0443">Lipid metabolism</keyword>
<keyword evidence="6 10" id="KW-1133">Transmembrane helix</keyword>
<evidence type="ECO:0000256" key="6">
    <source>
        <dbReference type="ARBA" id="ARBA00022989"/>
    </source>
</evidence>
<accession>A0AAW1IIA7</accession>
<comment type="subcellular location">
    <subcellularLocation>
        <location evidence="1">Membrane</location>
        <topology evidence="1">Multi-pass membrane protein</topology>
    </subcellularLocation>
</comment>
<dbReference type="Pfam" id="PF13813">
    <property type="entry name" value="MBOAT_2"/>
    <property type="match status" value="1"/>
</dbReference>
<feature type="transmembrane region" description="Helical" evidence="10">
    <location>
        <begin position="133"/>
        <end position="154"/>
    </location>
</feature>
<evidence type="ECO:0000256" key="10">
    <source>
        <dbReference type="SAM" id="Phobius"/>
    </source>
</evidence>
<dbReference type="InterPro" id="IPR032805">
    <property type="entry name" value="Wax_synthase_dom"/>
</dbReference>
<evidence type="ECO:0000256" key="7">
    <source>
        <dbReference type="ARBA" id="ARBA00023098"/>
    </source>
</evidence>
<dbReference type="GO" id="GO:0008374">
    <property type="term" value="F:O-acyltransferase activity"/>
    <property type="evidence" value="ECO:0007669"/>
    <property type="project" value="InterPro"/>
</dbReference>
<dbReference type="PANTHER" id="PTHR31595:SF57">
    <property type="entry name" value="OS04G0481900 PROTEIN"/>
    <property type="match status" value="1"/>
</dbReference>
<feature type="transmembrane region" description="Helical" evidence="10">
    <location>
        <begin position="46"/>
        <end position="76"/>
    </location>
</feature>
<feature type="transmembrane region" description="Helical" evidence="10">
    <location>
        <begin position="160"/>
        <end position="180"/>
    </location>
</feature>
<keyword evidence="5 10" id="KW-0812">Transmembrane</keyword>
<evidence type="ECO:0000256" key="9">
    <source>
        <dbReference type="ARBA" id="ARBA00023315"/>
    </source>
</evidence>
<feature type="transmembrane region" description="Helical" evidence="10">
    <location>
        <begin position="96"/>
        <end position="112"/>
    </location>
</feature>
<evidence type="ECO:0000259" key="11">
    <source>
        <dbReference type="Pfam" id="PF13813"/>
    </source>
</evidence>
<evidence type="ECO:0000256" key="3">
    <source>
        <dbReference type="ARBA" id="ARBA00007282"/>
    </source>
</evidence>
<evidence type="ECO:0000256" key="2">
    <source>
        <dbReference type="ARBA" id="ARBA00005179"/>
    </source>
</evidence>
<keyword evidence="9" id="KW-0012">Acyltransferase</keyword>
<feature type="transmembrane region" description="Helical" evidence="10">
    <location>
        <begin position="271"/>
        <end position="291"/>
    </location>
</feature>
<keyword evidence="8 10" id="KW-0472">Membrane</keyword>
<evidence type="ECO:0000313" key="13">
    <source>
        <dbReference type="Proteomes" id="UP001443914"/>
    </source>
</evidence>
<dbReference type="PIRSF" id="PIRSF037006">
    <property type="entry name" value="Wax_synthase"/>
    <property type="match status" value="1"/>
</dbReference>
<evidence type="ECO:0000256" key="5">
    <source>
        <dbReference type="ARBA" id="ARBA00022692"/>
    </source>
</evidence>
<sequence>MDLEEEAYNNNEIIALFKVWLQVLISLIYSYFLVSKLPKGKFRVFSLLPVFYLFTLLPLSLSTPTTSGLTGFFFTWLANFKLLLFSFNLGPLSHDLPTKSFFGFILIAAFPIKIKENGNYPFAPKPEKVARSLWVKFLIYAALVIAGVFCNYNQNVGPNILLGIYSAVLYLNLEVILGFYNKILEYITGVELCEPFDEPYLSTSLQDFWGRRWNLLVSDVLRDTVYFPIRTFWKFYVGKRSAQGVATLGAFIVSGLMHELIFYYLTRASPTWEVTCFFVLHGVCLVMEVGLKRVLGLGDDWAGYWALTGPLTIGFVVWTGFWLFFPQLVRNEVDVRSLEEVKAVGRFLKRSFGWDFSRLSEMLFK</sequence>
<keyword evidence="4" id="KW-0808">Transferase</keyword>
<keyword evidence="13" id="KW-1185">Reference proteome</keyword>
<dbReference type="InterPro" id="IPR017088">
    <property type="entry name" value="Wax_synthase_Magnoliopsida"/>
</dbReference>
<reference evidence="12" key="1">
    <citation type="submission" date="2024-03" db="EMBL/GenBank/DDBJ databases">
        <title>WGS assembly of Saponaria officinalis var. Norfolk2.</title>
        <authorList>
            <person name="Jenkins J."/>
            <person name="Shu S."/>
            <person name="Grimwood J."/>
            <person name="Barry K."/>
            <person name="Goodstein D."/>
            <person name="Schmutz J."/>
            <person name="Leebens-Mack J."/>
            <person name="Osbourn A."/>
        </authorList>
    </citation>
    <scope>NUCLEOTIDE SEQUENCE [LARGE SCALE GENOMIC DNA]</scope>
    <source>
        <strain evidence="12">JIC</strain>
    </source>
</reference>
<dbReference type="GO" id="GO:0006629">
    <property type="term" value="P:lipid metabolic process"/>
    <property type="evidence" value="ECO:0007669"/>
    <property type="project" value="UniProtKB-KW"/>
</dbReference>
<dbReference type="AlphaFoldDB" id="A0AAW1IIA7"/>
<evidence type="ECO:0000313" key="12">
    <source>
        <dbReference type="EMBL" id="KAK9689408.1"/>
    </source>
</evidence>
<dbReference type="PANTHER" id="PTHR31595">
    <property type="entry name" value="LONG-CHAIN-ALCOHOL O-FATTY-ACYLTRANSFERASE 3-RELATED"/>
    <property type="match status" value="1"/>
</dbReference>
<comment type="similarity">
    <text evidence="3">Belongs to the wax synthase family.</text>
</comment>
<evidence type="ECO:0000256" key="1">
    <source>
        <dbReference type="ARBA" id="ARBA00004141"/>
    </source>
</evidence>
<protein>
    <recommendedName>
        <fullName evidence="11">Wax synthase domain-containing protein</fullName>
    </recommendedName>
</protein>
<dbReference type="Proteomes" id="UP001443914">
    <property type="component" value="Unassembled WGS sequence"/>
</dbReference>
<evidence type="ECO:0000256" key="4">
    <source>
        <dbReference type="ARBA" id="ARBA00022679"/>
    </source>
</evidence>
<gene>
    <name evidence="12" type="ORF">RND81_09G057500</name>
</gene>
<dbReference type="EMBL" id="JBDFQZ010000009">
    <property type="protein sequence ID" value="KAK9689408.1"/>
    <property type="molecule type" value="Genomic_DNA"/>
</dbReference>
<organism evidence="12 13">
    <name type="scientific">Saponaria officinalis</name>
    <name type="common">Common soapwort</name>
    <name type="synonym">Lychnis saponaria</name>
    <dbReference type="NCBI Taxonomy" id="3572"/>
    <lineage>
        <taxon>Eukaryota</taxon>
        <taxon>Viridiplantae</taxon>
        <taxon>Streptophyta</taxon>
        <taxon>Embryophyta</taxon>
        <taxon>Tracheophyta</taxon>
        <taxon>Spermatophyta</taxon>
        <taxon>Magnoliopsida</taxon>
        <taxon>eudicotyledons</taxon>
        <taxon>Gunneridae</taxon>
        <taxon>Pentapetalae</taxon>
        <taxon>Caryophyllales</taxon>
        <taxon>Caryophyllaceae</taxon>
        <taxon>Caryophylleae</taxon>
        <taxon>Saponaria</taxon>
    </lineage>
</organism>
<feature type="transmembrane region" description="Helical" evidence="10">
    <location>
        <begin position="303"/>
        <end position="325"/>
    </location>
</feature>
<dbReference type="GO" id="GO:0016020">
    <property type="term" value="C:membrane"/>
    <property type="evidence" value="ECO:0007669"/>
    <property type="project" value="UniProtKB-SubCell"/>
</dbReference>
<name>A0AAW1IIA7_SAPOF</name>